<evidence type="ECO:0000256" key="4">
    <source>
        <dbReference type="ARBA" id="ARBA00023315"/>
    </source>
</evidence>
<evidence type="ECO:0000256" key="2">
    <source>
        <dbReference type="ARBA" id="ARBA00022649"/>
    </source>
</evidence>
<evidence type="ECO:0000256" key="5">
    <source>
        <dbReference type="ARBA" id="ARBA00049880"/>
    </source>
</evidence>
<dbReference type="AlphaFoldDB" id="A0A8T3VMR8"/>
<comment type="caution">
    <text evidence="7">The sequence shown here is derived from an EMBL/GenBank/DDBJ whole genome shotgun (WGS) entry which is preliminary data.</text>
</comment>
<dbReference type="InterPro" id="IPR016181">
    <property type="entry name" value="Acyl_CoA_acyltransferase"/>
</dbReference>
<dbReference type="PANTHER" id="PTHR36449">
    <property type="entry name" value="ACETYLTRANSFERASE-RELATED"/>
    <property type="match status" value="1"/>
</dbReference>
<gene>
    <name evidence="7" type="ORF">E7Z73_09510</name>
</gene>
<comment type="catalytic activity">
    <reaction evidence="5">
        <text>glycyl-tRNA(Gly) + acetyl-CoA = N-acetylglycyl-tRNA(Gly) + CoA + H(+)</text>
        <dbReference type="Rhea" id="RHEA:81867"/>
        <dbReference type="Rhea" id="RHEA-COMP:9683"/>
        <dbReference type="Rhea" id="RHEA-COMP:19766"/>
        <dbReference type="ChEBI" id="CHEBI:15378"/>
        <dbReference type="ChEBI" id="CHEBI:57287"/>
        <dbReference type="ChEBI" id="CHEBI:57288"/>
        <dbReference type="ChEBI" id="CHEBI:78522"/>
        <dbReference type="ChEBI" id="CHEBI:232036"/>
    </reaction>
</comment>
<keyword evidence="2" id="KW-1277">Toxin-antitoxin system</keyword>
<dbReference type="Pfam" id="PF00583">
    <property type="entry name" value="Acetyltransf_1"/>
    <property type="match status" value="1"/>
</dbReference>
<keyword evidence="3" id="KW-0808">Transferase</keyword>
<evidence type="ECO:0000256" key="1">
    <source>
        <dbReference type="ARBA" id="ARBA00022491"/>
    </source>
</evidence>
<protein>
    <submittedName>
        <fullName evidence="7">GNAT family N-acetyltransferase</fullName>
    </submittedName>
</protein>
<organism evidence="7 8">
    <name type="scientific">Methanobrevibacter millerae</name>
    <dbReference type="NCBI Taxonomy" id="230361"/>
    <lineage>
        <taxon>Archaea</taxon>
        <taxon>Methanobacteriati</taxon>
        <taxon>Methanobacteriota</taxon>
        <taxon>Methanomada group</taxon>
        <taxon>Methanobacteria</taxon>
        <taxon>Methanobacteriales</taxon>
        <taxon>Methanobacteriaceae</taxon>
        <taxon>Methanobrevibacter</taxon>
    </lineage>
</organism>
<keyword evidence="1" id="KW-0678">Repressor</keyword>
<reference evidence="7" key="1">
    <citation type="submission" date="2019-04" db="EMBL/GenBank/DDBJ databases">
        <title>Evolution of Biomass-Degrading Anaerobic Consortia Revealed by Metagenomics.</title>
        <authorList>
            <person name="Peng X."/>
        </authorList>
    </citation>
    <scope>NUCLEOTIDE SEQUENCE</scope>
    <source>
        <strain evidence="7">SIG12</strain>
    </source>
</reference>
<dbReference type="GO" id="GO:0016747">
    <property type="term" value="F:acyltransferase activity, transferring groups other than amino-acyl groups"/>
    <property type="evidence" value="ECO:0007669"/>
    <property type="project" value="InterPro"/>
</dbReference>
<dbReference type="Gene3D" id="3.40.630.30">
    <property type="match status" value="1"/>
</dbReference>
<name>A0A8T3VMR8_9EURY</name>
<dbReference type="RefSeq" id="WP_303737598.1">
    <property type="nucleotide sequence ID" value="NZ_SUTE01000078.1"/>
</dbReference>
<sequence length="178" mass="20385">MNIKDIIENYHYEKLNSSHDLTSFSCGVKDLDDFLKDDALNYQERNLSVTYLAMYGGEIIGYVSLLADTIAYEKIKNDASIRLREYPAVKIGRFAVSKKYSGQHFGQELLDNTCKQINKISLKIGVSFITVDAYCNACGFYSKSKFKSINVHNPKKVKRIAERNSKKTILMFKKIEKI</sequence>
<dbReference type="Proteomes" id="UP000762703">
    <property type="component" value="Unassembled WGS sequence"/>
</dbReference>
<dbReference type="EMBL" id="SUTE01000078">
    <property type="protein sequence ID" value="MBE6505950.1"/>
    <property type="molecule type" value="Genomic_DNA"/>
</dbReference>
<dbReference type="SUPFAM" id="SSF55729">
    <property type="entry name" value="Acyl-CoA N-acyltransferases (Nat)"/>
    <property type="match status" value="1"/>
</dbReference>
<evidence type="ECO:0000256" key="3">
    <source>
        <dbReference type="ARBA" id="ARBA00022679"/>
    </source>
</evidence>
<evidence type="ECO:0000313" key="7">
    <source>
        <dbReference type="EMBL" id="MBE6505950.1"/>
    </source>
</evidence>
<feature type="domain" description="N-acetyltransferase" evidence="6">
    <location>
        <begin position="1"/>
        <end position="176"/>
    </location>
</feature>
<keyword evidence="4" id="KW-0012">Acyltransferase</keyword>
<proteinExistence type="predicted"/>
<evidence type="ECO:0000313" key="8">
    <source>
        <dbReference type="Proteomes" id="UP000762703"/>
    </source>
</evidence>
<evidence type="ECO:0000259" key="6">
    <source>
        <dbReference type="PROSITE" id="PS51186"/>
    </source>
</evidence>
<accession>A0A8T3VMR8</accession>
<dbReference type="PROSITE" id="PS51186">
    <property type="entry name" value="GNAT"/>
    <property type="match status" value="1"/>
</dbReference>
<dbReference type="InterPro" id="IPR000182">
    <property type="entry name" value="GNAT_dom"/>
</dbReference>
<dbReference type="CDD" id="cd04301">
    <property type="entry name" value="NAT_SF"/>
    <property type="match status" value="1"/>
</dbReference>
<dbReference type="PANTHER" id="PTHR36449:SF1">
    <property type="entry name" value="ACETYLTRANSFERASE"/>
    <property type="match status" value="1"/>
</dbReference>